<dbReference type="GO" id="GO:0006493">
    <property type="term" value="P:protein O-linked glycosylation"/>
    <property type="evidence" value="ECO:0007669"/>
    <property type="project" value="InterPro"/>
</dbReference>
<feature type="repeat" description="TPR" evidence="1">
    <location>
        <begin position="21"/>
        <end position="54"/>
    </location>
</feature>
<feature type="repeat" description="TPR" evidence="1">
    <location>
        <begin position="360"/>
        <end position="393"/>
    </location>
</feature>
<dbReference type="InterPro" id="IPR019734">
    <property type="entry name" value="TPR_rpt"/>
</dbReference>
<dbReference type="STRING" id="861299.J421_3057"/>
<organism evidence="2 3">
    <name type="scientific">Gemmatirosa kalamazoonensis</name>
    <dbReference type="NCBI Taxonomy" id="861299"/>
    <lineage>
        <taxon>Bacteria</taxon>
        <taxon>Pseudomonadati</taxon>
        <taxon>Gemmatimonadota</taxon>
        <taxon>Gemmatimonadia</taxon>
        <taxon>Gemmatimonadales</taxon>
        <taxon>Gemmatimonadaceae</taxon>
        <taxon>Gemmatirosa</taxon>
    </lineage>
</organism>
<dbReference type="SMART" id="SM00028">
    <property type="entry name" value="TPR"/>
    <property type="match status" value="15"/>
</dbReference>
<dbReference type="PANTHER" id="PTHR44366:SF1">
    <property type="entry name" value="UDP-N-ACETYLGLUCOSAMINE--PEPTIDE N-ACETYLGLUCOSAMINYLTRANSFERASE 110 KDA SUBUNIT"/>
    <property type="match status" value="1"/>
</dbReference>
<gene>
    <name evidence="2" type="ORF">J421_3057</name>
</gene>
<accession>W0RHJ5</accession>
<dbReference type="EMBL" id="CP007128">
    <property type="protein sequence ID" value="AHG90594.1"/>
    <property type="molecule type" value="Genomic_DNA"/>
</dbReference>
<dbReference type="HOGENOM" id="CLU_325360_0_0_0"/>
<feature type="repeat" description="TPR" evidence="1">
    <location>
        <begin position="255"/>
        <end position="288"/>
    </location>
</feature>
<evidence type="ECO:0000256" key="1">
    <source>
        <dbReference type="PROSITE-ProRule" id="PRU00339"/>
    </source>
</evidence>
<dbReference type="AlphaFoldDB" id="W0RHJ5"/>
<sequence length="886" mass="91919">MSQQDAGALAALARRADPADAGAQNNLGVVLLARGERAGAAAAFARALALDPRMTLARSNLDAAGGLAVRAQRAQELRARVRADGGDLDARRELALLLAETGRADDARREFDALCALAPDAPGPRILRALFEQRVGDLDAAEAWLTQAIALDPRAALPRAHLGEVVYHRGEPARALAVLDGAIALAPEHADAHWVRGFVLGELGRADDAAAATARALALNPSLGRAQLNLAAPGVAPEEVAAAVAAAPSAPLGGADVNLALGLALREKGYFDEAVREYRRALACGADERHVARALGELHLLRGAPADALPHLSRLVELAPDDAASWHALGVAAHLAGRVVDSEDAYRRGVALAGQRRAAAPILNDLGVLRAARGERAEAVELLGAAVRLDPTLRRVRLNHAQLLVATGAHDRALAEYRAVLRDAAADADAWTGLGAMLAAAGRTADARAALARALDADPSRADARYELGFLAAAAGDLSAARREAEHAMAHAPLVMRRPLELALDLGGAVPLTVAPAPDALDAPVHGFSIAEDALDALLGDVLAPAEEPSDPTAPNDPARAFVVAEECLRAGLYERASAAVSAALARGADRATGLVLLADAFAAQGYFGEALERYQEARQADAASLRARLGELRMLRETGRRDASLAAADAFVADHPAHAEALALLAVARADAGDPDAAREALGRAEAFADDADVWALVAQAWRALGEHDAEADACGRGLALAPERWRLRLTLARALAAAGHDDAAEAALAPLVEPASGGARLVEPCVEMAALRAHAGDRRGARALLVDVLAADPLHVDALAQLGALLLDEGRLVDAAVAVRRVLRLEPEHALALALDGELLVHAGDVPNARARWRRVVELEPASVGAMRARRGLSAHAGRVEAAA</sequence>
<dbReference type="PANTHER" id="PTHR44366">
    <property type="entry name" value="UDP-N-ACETYLGLUCOSAMINE--PEPTIDE N-ACETYLGLUCOSAMINYLTRANSFERASE 110 KDA SUBUNIT"/>
    <property type="match status" value="1"/>
</dbReference>
<dbReference type="Gene3D" id="1.25.40.10">
    <property type="entry name" value="Tetratricopeptide repeat domain"/>
    <property type="match status" value="5"/>
</dbReference>
<dbReference type="PROSITE" id="PS50005">
    <property type="entry name" value="TPR"/>
    <property type="match status" value="5"/>
</dbReference>
<dbReference type="Pfam" id="PF13432">
    <property type="entry name" value="TPR_16"/>
    <property type="match status" value="6"/>
</dbReference>
<keyword evidence="3" id="KW-1185">Reference proteome</keyword>
<dbReference type="eggNOG" id="COG0457">
    <property type="taxonomic scope" value="Bacteria"/>
</dbReference>
<reference evidence="2 3" key="1">
    <citation type="journal article" date="2014" name="Genome Announc.">
        <title>Genome Sequence and Methylome of Soil Bacterium Gemmatirosa kalamazoonensis KBS708T, a Member of the Rarely Cultivated Gemmatimonadetes Phylum.</title>
        <authorList>
            <person name="Debruyn J.M."/>
            <person name="Radosevich M."/>
            <person name="Wommack K.E."/>
            <person name="Polson S.W."/>
            <person name="Hauser L.J."/>
            <person name="Fawaz M.N."/>
            <person name="Korlach J."/>
            <person name="Tsai Y.C."/>
        </authorList>
    </citation>
    <scope>NUCLEOTIDE SEQUENCE [LARGE SCALE GENOMIC DNA]</scope>
    <source>
        <strain evidence="2 3">KBS708</strain>
    </source>
</reference>
<dbReference type="InterPro" id="IPR037919">
    <property type="entry name" value="OGT"/>
</dbReference>
<evidence type="ECO:0000313" key="3">
    <source>
        <dbReference type="Proteomes" id="UP000019151"/>
    </source>
</evidence>
<protein>
    <submittedName>
        <fullName evidence="2">Tetratricopeptide TPR_2 repeat-containing protein</fullName>
    </submittedName>
</protein>
<dbReference type="PATRIC" id="fig|861299.3.peg.3110"/>
<evidence type="ECO:0000313" key="2">
    <source>
        <dbReference type="EMBL" id="AHG90594.1"/>
    </source>
</evidence>
<dbReference type="SUPFAM" id="SSF48452">
    <property type="entry name" value="TPR-like"/>
    <property type="match status" value="3"/>
</dbReference>
<dbReference type="Proteomes" id="UP000019151">
    <property type="component" value="Chromosome"/>
</dbReference>
<dbReference type="KEGG" id="gba:J421_3057"/>
<dbReference type="RefSeq" id="WP_025412062.1">
    <property type="nucleotide sequence ID" value="NZ_CP007128.1"/>
</dbReference>
<dbReference type="InParanoid" id="W0RHJ5"/>
<keyword evidence="1" id="KW-0802">TPR repeat</keyword>
<feature type="repeat" description="TPR" evidence="1">
    <location>
        <begin position="798"/>
        <end position="831"/>
    </location>
</feature>
<dbReference type="InterPro" id="IPR011990">
    <property type="entry name" value="TPR-like_helical_dom_sf"/>
</dbReference>
<proteinExistence type="predicted"/>
<feature type="repeat" description="TPR" evidence="1">
    <location>
        <begin position="428"/>
        <end position="461"/>
    </location>
</feature>
<name>W0RHJ5_9BACT</name>
<dbReference type="GO" id="GO:0097363">
    <property type="term" value="F:protein O-acetylglucosaminyltransferase activity"/>
    <property type="evidence" value="ECO:0007669"/>
    <property type="project" value="TreeGrafter"/>
</dbReference>
<dbReference type="OrthoDB" id="9815894at2"/>